<organism evidence="2 3">
    <name type="scientific">Nonlabens ponticola</name>
    <dbReference type="NCBI Taxonomy" id="2496866"/>
    <lineage>
        <taxon>Bacteria</taxon>
        <taxon>Pseudomonadati</taxon>
        <taxon>Bacteroidota</taxon>
        <taxon>Flavobacteriia</taxon>
        <taxon>Flavobacteriales</taxon>
        <taxon>Flavobacteriaceae</taxon>
        <taxon>Nonlabens</taxon>
    </lineage>
</organism>
<name>A0A3S9MYZ2_9FLAO</name>
<protein>
    <recommendedName>
        <fullName evidence="4">ArsC family transcriptional regulator</fullName>
    </recommendedName>
</protein>
<dbReference type="KEGG" id="noj:EJ995_08950"/>
<sequence>MISLATDEREIVLLYDSNNKNHREIYAYAVAAKKPLNAIDVNKQHTTGTQWSEIANKLDKDVKDLIDTDHSIFIEKHGKKVSLTNDGAIKLLQNDPEMLLFPIAVQGDKAKVLHLYGDMTDFIGPDTAAVNIP</sequence>
<gene>
    <name evidence="2" type="ORF">EJ995_08950</name>
</gene>
<evidence type="ECO:0000256" key="1">
    <source>
        <dbReference type="ARBA" id="ARBA00007198"/>
    </source>
</evidence>
<proteinExistence type="inferred from homology"/>
<dbReference type="SUPFAM" id="SSF52833">
    <property type="entry name" value="Thioredoxin-like"/>
    <property type="match status" value="1"/>
</dbReference>
<keyword evidence="3" id="KW-1185">Reference proteome</keyword>
<dbReference type="InterPro" id="IPR036249">
    <property type="entry name" value="Thioredoxin-like_sf"/>
</dbReference>
<evidence type="ECO:0008006" key="4">
    <source>
        <dbReference type="Google" id="ProtNLM"/>
    </source>
</evidence>
<dbReference type="RefSeq" id="WP_126447722.1">
    <property type="nucleotide sequence ID" value="NZ_CP034549.1"/>
</dbReference>
<comment type="similarity">
    <text evidence="1">Belongs to the ArsC family.</text>
</comment>
<evidence type="ECO:0000313" key="3">
    <source>
        <dbReference type="Proteomes" id="UP000279600"/>
    </source>
</evidence>
<reference evidence="2 3" key="1">
    <citation type="submission" date="2018-12" db="EMBL/GenBank/DDBJ databases">
        <title>Complete genome of Nonlabens sp. MJ115.</title>
        <authorList>
            <person name="Choi H.S."/>
            <person name="Jung J."/>
        </authorList>
    </citation>
    <scope>NUCLEOTIDE SEQUENCE [LARGE SCALE GENOMIC DNA]</scope>
    <source>
        <strain evidence="2 3">MJ115</strain>
    </source>
</reference>
<dbReference type="AlphaFoldDB" id="A0A3S9MYZ2"/>
<dbReference type="EMBL" id="CP034549">
    <property type="protein sequence ID" value="AZQ44359.1"/>
    <property type="molecule type" value="Genomic_DNA"/>
</dbReference>
<accession>A0A3S9MYZ2</accession>
<dbReference type="Proteomes" id="UP000279600">
    <property type="component" value="Chromosome"/>
</dbReference>
<dbReference type="Pfam" id="PF03960">
    <property type="entry name" value="ArsC"/>
    <property type="match status" value="1"/>
</dbReference>
<dbReference type="Gene3D" id="3.40.30.10">
    <property type="entry name" value="Glutaredoxin"/>
    <property type="match status" value="1"/>
</dbReference>
<evidence type="ECO:0000313" key="2">
    <source>
        <dbReference type="EMBL" id="AZQ44359.1"/>
    </source>
</evidence>
<dbReference type="InterPro" id="IPR006660">
    <property type="entry name" value="Arsenate_reductase-like"/>
</dbReference>
<dbReference type="OrthoDB" id="1434620at2"/>